<dbReference type="CDD" id="cd22268">
    <property type="entry name" value="DPBB_RlpA-like"/>
    <property type="match status" value="1"/>
</dbReference>
<dbReference type="InterPro" id="IPR036908">
    <property type="entry name" value="RlpA-like_sf"/>
</dbReference>
<evidence type="ECO:0000256" key="3">
    <source>
        <dbReference type="ARBA" id="ARBA00023316"/>
    </source>
</evidence>
<dbReference type="PANTHER" id="PTHR34183:SF1">
    <property type="entry name" value="ENDOLYTIC PEPTIDOGLYCAN TRANSGLYCOSYLASE RLPA"/>
    <property type="match status" value="1"/>
</dbReference>
<evidence type="ECO:0000256" key="2">
    <source>
        <dbReference type="ARBA" id="ARBA00023239"/>
    </source>
</evidence>
<proteinExistence type="inferred from homology"/>
<dbReference type="EMBL" id="QOQK01000023">
    <property type="protein sequence ID" value="RCL83927.1"/>
    <property type="molecule type" value="Genomic_DNA"/>
</dbReference>
<dbReference type="GO" id="GO:0000270">
    <property type="term" value="P:peptidoglycan metabolic process"/>
    <property type="evidence" value="ECO:0007669"/>
    <property type="project" value="UniProtKB-UniRule"/>
</dbReference>
<comment type="function">
    <text evidence="4">Lytic transglycosylase with a strong preference for naked glycan strands that lack stem peptides.</text>
</comment>
<evidence type="ECO:0000259" key="6">
    <source>
        <dbReference type="PROSITE" id="PS51724"/>
    </source>
</evidence>
<dbReference type="GO" id="GO:0042834">
    <property type="term" value="F:peptidoglycan binding"/>
    <property type="evidence" value="ECO:0007669"/>
    <property type="project" value="InterPro"/>
</dbReference>
<evidence type="ECO:0000313" key="8">
    <source>
        <dbReference type="Proteomes" id="UP000252289"/>
    </source>
</evidence>
<feature type="signal peptide" evidence="4">
    <location>
        <begin position="1"/>
        <end position="22"/>
    </location>
</feature>
<dbReference type="GO" id="GO:0008932">
    <property type="term" value="F:lytic endotransglycosylase activity"/>
    <property type="evidence" value="ECO:0007669"/>
    <property type="project" value="UniProtKB-UniRule"/>
</dbReference>
<dbReference type="Gene3D" id="3.30.70.1070">
    <property type="entry name" value="Sporulation related repeat"/>
    <property type="match status" value="1"/>
</dbReference>
<accession>A0A368EI23</accession>
<keyword evidence="3 4" id="KW-0961">Cell wall biogenesis/degradation</keyword>
<dbReference type="InterPro" id="IPR009009">
    <property type="entry name" value="RlpA-like_DPBB"/>
</dbReference>
<feature type="chain" id="PRO_5017090960" description="Endolytic peptidoglycan transglycosylase RlpA" evidence="4">
    <location>
        <begin position="23"/>
        <end position="295"/>
    </location>
</feature>
<evidence type="ECO:0000256" key="4">
    <source>
        <dbReference type="HAMAP-Rule" id="MF_02071"/>
    </source>
</evidence>
<keyword evidence="1 4" id="KW-0732">Signal</keyword>
<dbReference type="SUPFAM" id="SSF110997">
    <property type="entry name" value="Sporulation related repeat"/>
    <property type="match status" value="1"/>
</dbReference>
<dbReference type="Pfam" id="PF03330">
    <property type="entry name" value="DPBB_1"/>
    <property type="match status" value="1"/>
</dbReference>
<evidence type="ECO:0000256" key="1">
    <source>
        <dbReference type="ARBA" id="ARBA00022729"/>
    </source>
</evidence>
<dbReference type="Gene3D" id="2.40.40.10">
    <property type="entry name" value="RlpA-like domain"/>
    <property type="match status" value="1"/>
</dbReference>
<protein>
    <recommendedName>
        <fullName evidence="4">Endolytic peptidoglycan transglycosylase RlpA</fullName>
        <ecNumber evidence="4">4.2.2.-</ecNumber>
    </recommendedName>
</protein>
<dbReference type="Proteomes" id="UP000252289">
    <property type="component" value="Unassembled WGS sequence"/>
</dbReference>
<dbReference type="InterPro" id="IPR036680">
    <property type="entry name" value="SPOR-like_sf"/>
</dbReference>
<dbReference type="InterPro" id="IPR012997">
    <property type="entry name" value="RplA"/>
</dbReference>
<evidence type="ECO:0000313" key="7">
    <source>
        <dbReference type="EMBL" id="RCL83927.1"/>
    </source>
</evidence>
<dbReference type="GO" id="GO:0071555">
    <property type="term" value="P:cell wall organization"/>
    <property type="evidence" value="ECO:0007669"/>
    <property type="project" value="UniProtKB-KW"/>
</dbReference>
<organism evidence="7 8">
    <name type="scientific">PS1 clade bacterium</name>
    <dbReference type="NCBI Taxonomy" id="2175152"/>
    <lineage>
        <taxon>Bacteria</taxon>
        <taxon>Pseudomonadati</taxon>
        <taxon>Pseudomonadota</taxon>
        <taxon>Alphaproteobacteria</taxon>
        <taxon>PS1 clade</taxon>
    </lineage>
</organism>
<keyword evidence="2 4" id="KW-0456">Lyase</keyword>
<dbReference type="InterPro" id="IPR034718">
    <property type="entry name" value="RlpA"/>
</dbReference>
<dbReference type="NCBIfam" id="TIGR00413">
    <property type="entry name" value="rlpA"/>
    <property type="match status" value="1"/>
</dbReference>
<dbReference type="PANTHER" id="PTHR34183">
    <property type="entry name" value="ENDOLYTIC PEPTIDOGLYCAN TRANSGLYCOSYLASE RLPA"/>
    <property type="match status" value="1"/>
</dbReference>
<gene>
    <name evidence="4" type="primary">rlpA</name>
    <name evidence="7" type="ORF">DBW64_04710</name>
</gene>
<name>A0A368EI23_9PROT</name>
<evidence type="ECO:0000256" key="5">
    <source>
        <dbReference type="RuleBase" id="RU003495"/>
    </source>
</evidence>
<feature type="domain" description="SPOR" evidence="6">
    <location>
        <begin position="217"/>
        <end position="295"/>
    </location>
</feature>
<sequence length="295" mass="33136" precursor="true">MMRFFTSLSVLFVLTAVLPACAQLQFGAELAKQGKRTAAGGIYKVGKPYKIAGEWYYPRENTKYDNIGTASWYGPKFQGRRTANGEIFDMNLLTAAHPTLPMPVMVQVTNLENGRSMKLRVNDRGPFKKNREIDLSRRAAEILGFKDKGTARVRVKFLHRAPLYNQRGQLISGNESDSFVFDKPYTPTRDRYVSAAPIAQVETKSLDGQNLPSEQSILPKQKYYVQLGVFSRKESAEALRQKLGQIGQVEVSELTSGDRQLFRVRVGPVNSRVDANILVDDVLDNGHQDAFILEE</sequence>
<comment type="caution">
    <text evidence="7">The sequence shown here is derived from an EMBL/GenBank/DDBJ whole genome shotgun (WGS) entry which is preliminary data.</text>
</comment>
<dbReference type="PROSITE" id="PS51724">
    <property type="entry name" value="SPOR"/>
    <property type="match status" value="1"/>
</dbReference>
<comment type="similarity">
    <text evidence="4 5">Belongs to the RlpA family.</text>
</comment>
<dbReference type="Pfam" id="PF05036">
    <property type="entry name" value="SPOR"/>
    <property type="match status" value="1"/>
</dbReference>
<dbReference type="SUPFAM" id="SSF50685">
    <property type="entry name" value="Barwin-like endoglucanases"/>
    <property type="match status" value="1"/>
</dbReference>
<dbReference type="EC" id="4.2.2.-" evidence="4"/>
<dbReference type="HAMAP" id="MF_02071">
    <property type="entry name" value="RlpA"/>
    <property type="match status" value="1"/>
</dbReference>
<dbReference type="AlphaFoldDB" id="A0A368EI23"/>
<reference evidence="7 8" key="1">
    <citation type="journal article" date="2018" name="Microbiome">
        <title>Fine metagenomic profile of the Mediterranean stratified and mixed water columns revealed by assembly and recruitment.</title>
        <authorList>
            <person name="Haro-Moreno J.M."/>
            <person name="Lopez-Perez M."/>
            <person name="De La Torre J.R."/>
            <person name="Picazo A."/>
            <person name="Camacho A."/>
            <person name="Rodriguez-Valera F."/>
        </authorList>
    </citation>
    <scope>NUCLEOTIDE SEQUENCE [LARGE SCALE GENOMIC DNA]</scope>
    <source>
        <strain evidence="7">MED-G50</strain>
    </source>
</reference>
<dbReference type="InterPro" id="IPR007730">
    <property type="entry name" value="SPOR-like_dom"/>
</dbReference>